<dbReference type="Proteomes" id="UP000593571">
    <property type="component" value="Unassembled WGS sequence"/>
</dbReference>
<dbReference type="PRINTS" id="PR01175">
    <property type="entry name" value="VNEBNERGLAND"/>
</dbReference>
<evidence type="ECO:0000256" key="4">
    <source>
        <dbReference type="ARBA" id="ARBA00022729"/>
    </source>
</evidence>
<keyword evidence="8" id="KW-1185">Reference proteome</keyword>
<evidence type="ECO:0000256" key="2">
    <source>
        <dbReference type="ARBA" id="ARBA00006889"/>
    </source>
</evidence>
<evidence type="ECO:0000313" key="7">
    <source>
        <dbReference type="EMBL" id="KAF6485184.1"/>
    </source>
</evidence>
<dbReference type="AlphaFoldDB" id="A0A7J8IKV3"/>
<name>A0A7J8IKV3_ROUAE</name>
<evidence type="ECO:0000256" key="5">
    <source>
        <dbReference type="SAM" id="SignalP"/>
    </source>
</evidence>
<reference evidence="7 8" key="1">
    <citation type="journal article" date="2020" name="Nature">
        <title>Six reference-quality genomes reveal evolution of bat adaptations.</title>
        <authorList>
            <person name="Jebb D."/>
            <person name="Huang Z."/>
            <person name="Pippel M."/>
            <person name="Hughes G.M."/>
            <person name="Lavrichenko K."/>
            <person name="Devanna P."/>
            <person name="Winkler S."/>
            <person name="Jermiin L.S."/>
            <person name="Skirmuntt E.C."/>
            <person name="Katzourakis A."/>
            <person name="Burkitt-Gray L."/>
            <person name="Ray D.A."/>
            <person name="Sullivan K.A.M."/>
            <person name="Roscito J.G."/>
            <person name="Kirilenko B.M."/>
            <person name="Davalos L.M."/>
            <person name="Corthals A.P."/>
            <person name="Power M.L."/>
            <person name="Jones G."/>
            <person name="Ransome R.D."/>
            <person name="Dechmann D.K.N."/>
            <person name="Locatelli A.G."/>
            <person name="Puechmaille S.J."/>
            <person name="Fedrigo O."/>
            <person name="Jarvis E.D."/>
            <person name="Hiller M."/>
            <person name="Vernes S.C."/>
            <person name="Myers E.W."/>
            <person name="Teeling E.C."/>
        </authorList>
    </citation>
    <scope>NUCLEOTIDE SEQUENCE [LARGE SCALE GENOMIC DNA]</scope>
    <source>
        <strain evidence="7">MRouAeg1</strain>
        <tissue evidence="7">Muscle</tissue>
    </source>
</reference>
<organism evidence="7 8">
    <name type="scientific">Rousettus aegyptiacus</name>
    <name type="common">Egyptian fruit bat</name>
    <name type="synonym">Pteropus aegyptiacus</name>
    <dbReference type="NCBI Taxonomy" id="9407"/>
    <lineage>
        <taxon>Eukaryota</taxon>
        <taxon>Metazoa</taxon>
        <taxon>Chordata</taxon>
        <taxon>Craniata</taxon>
        <taxon>Vertebrata</taxon>
        <taxon>Euteleostomi</taxon>
        <taxon>Mammalia</taxon>
        <taxon>Eutheria</taxon>
        <taxon>Laurasiatheria</taxon>
        <taxon>Chiroptera</taxon>
        <taxon>Yinpterochiroptera</taxon>
        <taxon>Pteropodoidea</taxon>
        <taxon>Pteropodidae</taxon>
        <taxon>Rousettinae</taxon>
        <taxon>Rousettus</taxon>
    </lineage>
</organism>
<evidence type="ECO:0000313" key="8">
    <source>
        <dbReference type="Proteomes" id="UP000593571"/>
    </source>
</evidence>
<dbReference type="InterPro" id="IPR012674">
    <property type="entry name" value="Calycin"/>
</dbReference>
<sequence length="185" mass="20249">MRGTVLAALLGLCASLAAGKQVVVLKDLDFVKFSGLWYEIAFASEAEPPGSPQKPIKMGAVVVEPEGGRLALTTVYDNKSLCVKEKSLAQEGDTPGKFRITKDTGSREVSVVATDYKTYAVMDIVRHTGAASHRDLKLYSRDLKHSEEALRSFRQAAQERGLSPRDVHLLAQDMTCVDLLRTELI</sequence>
<dbReference type="PRINTS" id="PR00179">
    <property type="entry name" value="LIPOCALIN"/>
</dbReference>
<comment type="caution">
    <text evidence="7">The sequence shown here is derived from an EMBL/GenBank/DDBJ whole genome shotgun (WGS) entry which is preliminary data.</text>
</comment>
<proteinExistence type="inferred from homology"/>
<dbReference type="InterPro" id="IPR002345">
    <property type="entry name" value="Lipocalin"/>
</dbReference>
<dbReference type="InterPro" id="IPR000566">
    <property type="entry name" value="Lipocln_cytosolic_FA-bd_dom"/>
</dbReference>
<evidence type="ECO:0000259" key="6">
    <source>
        <dbReference type="Pfam" id="PF00061"/>
    </source>
</evidence>
<dbReference type="SUPFAM" id="SSF50814">
    <property type="entry name" value="Lipocalins"/>
    <property type="match status" value="1"/>
</dbReference>
<feature type="signal peptide" evidence="5">
    <location>
        <begin position="1"/>
        <end position="19"/>
    </location>
</feature>
<protein>
    <submittedName>
        <fullName evidence="7">Lipocalin 8</fullName>
    </submittedName>
</protein>
<feature type="chain" id="PRO_5029635641" evidence="5">
    <location>
        <begin position="20"/>
        <end position="185"/>
    </location>
</feature>
<dbReference type="Pfam" id="PF00061">
    <property type="entry name" value="Lipocalin"/>
    <property type="match status" value="1"/>
</dbReference>
<comment type="similarity">
    <text evidence="2">Belongs to the calycin superfamily. Lipocalin family.</text>
</comment>
<feature type="domain" description="Lipocalin/cytosolic fatty-acid binding" evidence="6">
    <location>
        <begin position="34"/>
        <end position="163"/>
    </location>
</feature>
<dbReference type="EMBL" id="JACASE010000003">
    <property type="protein sequence ID" value="KAF6485184.1"/>
    <property type="molecule type" value="Genomic_DNA"/>
</dbReference>
<dbReference type="InterPro" id="IPR002450">
    <property type="entry name" value="von_Ebner_gland"/>
</dbReference>
<evidence type="ECO:0000256" key="3">
    <source>
        <dbReference type="ARBA" id="ARBA00022525"/>
    </source>
</evidence>
<keyword evidence="4 5" id="KW-0732">Signal</keyword>
<dbReference type="PANTHER" id="PTHR11430">
    <property type="entry name" value="LIPOCALIN"/>
    <property type="match status" value="1"/>
</dbReference>
<dbReference type="GO" id="GO:0005576">
    <property type="term" value="C:extracellular region"/>
    <property type="evidence" value="ECO:0007669"/>
    <property type="project" value="UniProtKB-SubCell"/>
</dbReference>
<evidence type="ECO:0000256" key="1">
    <source>
        <dbReference type="ARBA" id="ARBA00004613"/>
    </source>
</evidence>
<comment type="subcellular location">
    <subcellularLocation>
        <location evidence="1">Secreted</location>
    </subcellularLocation>
</comment>
<dbReference type="Gene3D" id="2.40.128.20">
    <property type="match status" value="1"/>
</dbReference>
<keyword evidence="3" id="KW-0964">Secreted</keyword>
<dbReference type="PANTHER" id="PTHR11430:SF71">
    <property type="entry name" value="EPIDIDYMAL-SPECIFIC LIPOCALIN-5"/>
    <property type="match status" value="1"/>
</dbReference>
<dbReference type="GO" id="GO:0036094">
    <property type="term" value="F:small molecule binding"/>
    <property type="evidence" value="ECO:0007669"/>
    <property type="project" value="InterPro"/>
</dbReference>
<accession>A0A7J8IKV3</accession>
<gene>
    <name evidence="7" type="ORF">HJG63_007546</name>
</gene>